<dbReference type="InterPro" id="IPR013325">
    <property type="entry name" value="RNA_pol_sigma_r2"/>
</dbReference>
<protein>
    <submittedName>
        <fullName evidence="7">RNA polymerase sigma factor</fullName>
    </submittedName>
</protein>
<dbReference type="RefSeq" id="WP_194507894.1">
    <property type="nucleotide sequence ID" value="NZ_JADILU010000003.1"/>
</dbReference>
<name>A0ABW5ZPX0_9FLAO</name>
<dbReference type="Pfam" id="PF04542">
    <property type="entry name" value="Sigma70_r2"/>
    <property type="match status" value="1"/>
</dbReference>
<evidence type="ECO:0000256" key="3">
    <source>
        <dbReference type="ARBA" id="ARBA00023082"/>
    </source>
</evidence>
<keyword evidence="3" id="KW-0731">Sigma factor</keyword>
<dbReference type="InterPro" id="IPR013324">
    <property type="entry name" value="RNA_pol_sigma_r3/r4-like"/>
</dbReference>
<comment type="similarity">
    <text evidence="1">Belongs to the sigma-70 factor family. ECF subfamily.</text>
</comment>
<dbReference type="InterPro" id="IPR039425">
    <property type="entry name" value="RNA_pol_sigma-70-like"/>
</dbReference>
<keyword evidence="2" id="KW-0805">Transcription regulation</keyword>
<evidence type="ECO:0000313" key="8">
    <source>
        <dbReference type="Proteomes" id="UP001597548"/>
    </source>
</evidence>
<dbReference type="Gene3D" id="1.10.10.10">
    <property type="entry name" value="Winged helix-like DNA-binding domain superfamily/Winged helix DNA-binding domain"/>
    <property type="match status" value="1"/>
</dbReference>
<dbReference type="PANTHER" id="PTHR43133:SF46">
    <property type="entry name" value="RNA POLYMERASE SIGMA-70 FACTOR ECF SUBFAMILY"/>
    <property type="match status" value="1"/>
</dbReference>
<evidence type="ECO:0000256" key="1">
    <source>
        <dbReference type="ARBA" id="ARBA00010641"/>
    </source>
</evidence>
<dbReference type="EMBL" id="JBHUOS010000001">
    <property type="protein sequence ID" value="MFD2914416.1"/>
    <property type="molecule type" value="Genomic_DNA"/>
</dbReference>
<evidence type="ECO:0000256" key="4">
    <source>
        <dbReference type="ARBA" id="ARBA00023163"/>
    </source>
</evidence>
<proteinExistence type="inferred from homology"/>
<dbReference type="Pfam" id="PF08281">
    <property type="entry name" value="Sigma70_r4_2"/>
    <property type="match status" value="1"/>
</dbReference>
<dbReference type="SUPFAM" id="SSF88659">
    <property type="entry name" value="Sigma3 and sigma4 domains of RNA polymerase sigma factors"/>
    <property type="match status" value="1"/>
</dbReference>
<dbReference type="InterPro" id="IPR036388">
    <property type="entry name" value="WH-like_DNA-bd_sf"/>
</dbReference>
<dbReference type="NCBIfam" id="TIGR02937">
    <property type="entry name" value="sigma70-ECF"/>
    <property type="match status" value="1"/>
</dbReference>
<keyword evidence="4" id="KW-0804">Transcription</keyword>
<keyword evidence="8" id="KW-1185">Reference proteome</keyword>
<dbReference type="CDD" id="cd06171">
    <property type="entry name" value="Sigma70_r4"/>
    <property type="match status" value="1"/>
</dbReference>
<reference evidence="8" key="1">
    <citation type="journal article" date="2019" name="Int. J. Syst. Evol. Microbiol.">
        <title>The Global Catalogue of Microorganisms (GCM) 10K type strain sequencing project: providing services to taxonomists for standard genome sequencing and annotation.</title>
        <authorList>
            <consortium name="The Broad Institute Genomics Platform"/>
            <consortium name="The Broad Institute Genome Sequencing Center for Infectious Disease"/>
            <person name="Wu L."/>
            <person name="Ma J."/>
        </authorList>
    </citation>
    <scope>NUCLEOTIDE SEQUENCE [LARGE SCALE GENOMIC DNA]</scope>
    <source>
        <strain evidence="8">KCTC 32514</strain>
    </source>
</reference>
<organism evidence="7 8">
    <name type="scientific">Psychroserpens luteus</name>
    <dbReference type="NCBI Taxonomy" id="1434066"/>
    <lineage>
        <taxon>Bacteria</taxon>
        <taxon>Pseudomonadati</taxon>
        <taxon>Bacteroidota</taxon>
        <taxon>Flavobacteriia</taxon>
        <taxon>Flavobacteriales</taxon>
        <taxon>Flavobacteriaceae</taxon>
        <taxon>Psychroserpens</taxon>
    </lineage>
</organism>
<gene>
    <name evidence="7" type="ORF">ACFS29_02105</name>
</gene>
<dbReference type="Proteomes" id="UP001597548">
    <property type="component" value="Unassembled WGS sequence"/>
</dbReference>
<dbReference type="SUPFAM" id="SSF88946">
    <property type="entry name" value="Sigma2 domain of RNA polymerase sigma factors"/>
    <property type="match status" value="1"/>
</dbReference>
<evidence type="ECO:0000256" key="2">
    <source>
        <dbReference type="ARBA" id="ARBA00023015"/>
    </source>
</evidence>
<feature type="domain" description="RNA polymerase sigma factor 70 region 4 type 2" evidence="6">
    <location>
        <begin position="121"/>
        <end position="172"/>
    </location>
</feature>
<evidence type="ECO:0000259" key="6">
    <source>
        <dbReference type="Pfam" id="PF08281"/>
    </source>
</evidence>
<dbReference type="PANTHER" id="PTHR43133">
    <property type="entry name" value="RNA POLYMERASE ECF-TYPE SIGMA FACTO"/>
    <property type="match status" value="1"/>
</dbReference>
<dbReference type="InterPro" id="IPR007627">
    <property type="entry name" value="RNA_pol_sigma70_r2"/>
</dbReference>
<feature type="domain" description="RNA polymerase sigma-70 region 2" evidence="5">
    <location>
        <begin position="27"/>
        <end position="93"/>
    </location>
</feature>
<dbReference type="InterPro" id="IPR013249">
    <property type="entry name" value="RNA_pol_sigma70_r4_t2"/>
</dbReference>
<sequence>MKKDNHIDIALVEAYQAGDQKAIAALVKRWHVVFCKKAFFLVKDSDISKDIAQDCWQTIMAKLDTLEKPSSFKSWALRIVYNKSLDVLRQQSKNHLKQTKIDNLQVVEVDDYEENTALKAALLKAIKQLPKQQQIVVRLFYTEDYSLKEMSELLKISVGISKSRLFHAREKLKLILKDNNYEN</sequence>
<dbReference type="InterPro" id="IPR014284">
    <property type="entry name" value="RNA_pol_sigma-70_dom"/>
</dbReference>
<accession>A0ABW5ZPX0</accession>
<evidence type="ECO:0000259" key="5">
    <source>
        <dbReference type="Pfam" id="PF04542"/>
    </source>
</evidence>
<evidence type="ECO:0000313" key="7">
    <source>
        <dbReference type="EMBL" id="MFD2914416.1"/>
    </source>
</evidence>
<comment type="caution">
    <text evidence="7">The sequence shown here is derived from an EMBL/GenBank/DDBJ whole genome shotgun (WGS) entry which is preliminary data.</text>
</comment>
<dbReference type="Gene3D" id="1.10.1740.10">
    <property type="match status" value="1"/>
</dbReference>